<evidence type="ECO:0000313" key="1">
    <source>
        <dbReference type="EMBL" id="CAD9975877.1"/>
    </source>
</evidence>
<reference evidence="1" key="1">
    <citation type="submission" date="2021-01" db="EMBL/GenBank/DDBJ databases">
        <authorList>
            <person name="Corre E."/>
            <person name="Pelletier E."/>
            <person name="Niang G."/>
            <person name="Scheremetjew M."/>
            <person name="Finn R."/>
            <person name="Kale V."/>
            <person name="Holt S."/>
            <person name="Cochrane G."/>
            <person name="Meng A."/>
            <person name="Brown T."/>
            <person name="Cohen L."/>
        </authorList>
    </citation>
    <scope>NUCLEOTIDE SEQUENCE</scope>
    <source>
        <strain evidence="1">CCMP125</strain>
    </source>
</reference>
<organism evidence="1">
    <name type="scientific">Entomoneis paludosa</name>
    <dbReference type="NCBI Taxonomy" id="265537"/>
    <lineage>
        <taxon>Eukaryota</taxon>
        <taxon>Sar</taxon>
        <taxon>Stramenopiles</taxon>
        <taxon>Ochrophyta</taxon>
        <taxon>Bacillariophyta</taxon>
        <taxon>Bacillariophyceae</taxon>
        <taxon>Bacillariophycidae</taxon>
        <taxon>Entomoneidaceae</taxon>
        <taxon>Entomoneis</taxon>
    </lineage>
</organism>
<dbReference type="AlphaFoldDB" id="A0A7S3DRT0"/>
<dbReference type="EMBL" id="HBHT01024518">
    <property type="protein sequence ID" value="CAD9975877.1"/>
    <property type="molecule type" value="Transcribed_RNA"/>
</dbReference>
<gene>
    <name evidence="1" type="ORF">APAL1065_LOCUS16479</name>
</gene>
<sequence length="217" mass="25278">MIPLDNSNHSTYYTFEDTIKEVPPVSPPSPVERKSNGRKVRFNQRRNQFYESNVQRQDIDNAWFRDADYKRFRAHVKKVIAKFKEEAESDQAKNLFMVILEDLYDTVRSIDYVVKGNVMKILTPEQQHNVLNLFKACGPEADLIGLEFHVVTNITVEAQRERENIQEVVDDIQGEYERGLWETSDSFCQELRDSCLNFSQASTLFARFMAQAQLEAV</sequence>
<name>A0A7S3DRT0_9STRA</name>
<protein>
    <submittedName>
        <fullName evidence="1">Uncharacterized protein</fullName>
    </submittedName>
</protein>
<accession>A0A7S3DRT0</accession>
<proteinExistence type="predicted"/>